<evidence type="ECO:0000313" key="2">
    <source>
        <dbReference type="EMBL" id="GAA4098815.1"/>
    </source>
</evidence>
<dbReference type="SMART" id="SM00530">
    <property type="entry name" value="HTH_XRE"/>
    <property type="match status" value="1"/>
</dbReference>
<proteinExistence type="predicted"/>
<evidence type="ECO:0000313" key="3">
    <source>
        <dbReference type="Proteomes" id="UP001500683"/>
    </source>
</evidence>
<dbReference type="CDD" id="cd00093">
    <property type="entry name" value="HTH_XRE"/>
    <property type="match status" value="1"/>
</dbReference>
<organism evidence="2 3">
    <name type="scientific">Actinomadura miaoliensis</name>
    <dbReference type="NCBI Taxonomy" id="430685"/>
    <lineage>
        <taxon>Bacteria</taxon>
        <taxon>Bacillati</taxon>
        <taxon>Actinomycetota</taxon>
        <taxon>Actinomycetes</taxon>
        <taxon>Streptosporangiales</taxon>
        <taxon>Thermomonosporaceae</taxon>
        <taxon>Actinomadura</taxon>
    </lineage>
</organism>
<dbReference type="RefSeq" id="WP_344956959.1">
    <property type="nucleotide sequence ID" value="NZ_BAAAZG010000058.1"/>
</dbReference>
<dbReference type="Gene3D" id="1.10.260.40">
    <property type="entry name" value="lambda repressor-like DNA-binding domains"/>
    <property type="match status" value="1"/>
</dbReference>
<dbReference type="EMBL" id="BAAAZG010000058">
    <property type="protein sequence ID" value="GAA4098815.1"/>
    <property type="molecule type" value="Genomic_DNA"/>
</dbReference>
<sequence>MEQQTPTEVISRRVRELRDRRGMSAQALADRCAKLGMPALKRQAITNLENGRRGMVTIEELLVLAQALDVPPVLLFIPLDGRTRLQVTPNIDMASWQALFWVSGEDDPADRDSRQRWRETIGPVQQHRAFFTYFRRAARYEVGPPSRFNAEIRELARVLDAMISAGITPPAIPPEWRDLMQSQGWLEHPDEVPVQASED</sequence>
<comment type="caution">
    <text evidence="2">The sequence shown here is derived from an EMBL/GenBank/DDBJ whole genome shotgun (WGS) entry which is preliminary data.</text>
</comment>
<reference evidence="3" key="1">
    <citation type="journal article" date="2019" name="Int. J. Syst. Evol. Microbiol.">
        <title>The Global Catalogue of Microorganisms (GCM) 10K type strain sequencing project: providing services to taxonomists for standard genome sequencing and annotation.</title>
        <authorList>
            <consortium name="The Broad Institute Genomics Platform"/>
            <consortium name="The Broad Institute Genome Sequencing Center for Infectious Disease"/>
            <person name="Wu L."/>
            <person name="Ma J."/>
        </authorList>
    </citation>
    <scope>NUCLEOTIDE SEQUENCE [LARGE SCALE GENOMIC DNA]</scope>
    <source>
        <strain evidence="3">JCM 16702</strain>
    </source>
</reference>
<dbReference type="Proteomes" id="UP001500683">
    <property type="component" value="Unassembled WGS sequence"/>
</dbReference>
<accession>A0ABP7WX57</accession>
<dbReference type="PROSITE" id="PS50943">
    <property type="entry name" value="HTH_CROC1"/>
    <property type="match status" value="1"/>
</dbReference>
<feature type="domain" description="HTH cro/C1-type" evidence="1">
    <location>
        <begin position="14"/>
        <end position="75"/>
    </location>
</feature>
<dbReference type="InterPro" id="IPR010982">
    <property type="entry name" value="Lambda_DNA-bd_dom_sf"/>
</dbReference>
<dbReference type="Pfam" id="PF13560">
    <property type="entry name" value="HTH_31"/>
    <property type="match status" value="1"/>
</dbReference>
<name>A0ABP7WX57_9ACTN</name>
<gene>
    <name evidence="2" type="ORF">GCM10022214_74320</name>
</gene>
<protein>
    <recommendedName>
        <fullName evidence="1">HTH cro/C1-type domain-containing protein</fullName>
    </recommendedName>
</protein>
<evidence type="ECO:0000259" key="1">
    <source>
        <dbReference type="PROSITE" id="PS50943"/>
    </source>
</evidence>
<keyword evidence="3" id="KW-1185">Reference proteome</keyword>
<dbReference type="SUPFAM" id="SSF47413">
    <property type="entry name" value="lambda repressor-like DNA-binding domains"/>
    <property type="match status" value="1"/>
</dbReference>
<dbReference type="InterPro" id="IPR001387">
    <property type="entry name" value="Cro/C1-type_HTH"/>
</dbReference>